<proteinExistence type="predicted"/>
<feature type="non-terminal residue" evidence="3">
    <location>
        <position position="165"/>
    </location>
</feature>
<evidence type="ECO:0000256" key="1">
    <source>
        <dbReference type="SAM" id="SignalP"/>
    </source>
</evidence>
<dbReference type="OrthoDB" id="6332643at2759"/>
<keyword evidence="2" id="KW-1185">Reference proteome</keyword>
<feature type="chain" id="PRO_5034248491" evidence="1">
    <location>
        <begin position="26"/>
        <end position="165"/>
    </location>
</feature>
<dbReference type="Proteomes" id="UP000694843">
    <property type="component" value="Unplaced"/>
</dbReference>
<dbReference type="KEGG" id="hazt:108665641"/>
<accession>A0A8B7N233</accession>
<feature type="signal peptide" evidence="1">
    <location>
        <begin position="1"/>
        <end position="25"/>
    </location>
</feature>
<sequence>MEPLIVTMQAVTMWAFLLLAAVTSAEEQFGSSGEANGELTSGALAPHVQLHKEVVMPLHLMRRAASDPTATRLKREYPRWFQAYNYKQPSYDSWQSGQRAERKRFLPFHPLARFRGLSLTRGSPAGGRGRTVGGGMDSLSGDVGERRWGANITPFSDALDPAVTA</sequence>
<organism evidence="2 3">
    <name type="scientific">Hyalella azteca</name>
    <name type="common">Amphipod</name>
    <dbReference type="NCBI Taxonomy" id="294128"/>
    <lineage>
        <taxon>Eukaryota</taxon>
        <taxon>Metazoa</taxon>
        <taxon>Ecdysozoa</taxon>
        <taxon>Arthropoda</taxon>
        <taxon>Crustacea</taxon>
        <taxon>Multicrustacea</taxon>
        <taxon>Malacostraca</taxon>
        <taxon>Eumalacostraca</taxon>
        <taxon>Peracarida</taxon>
        <taxon>Amphipoda</taxon>
        <taxon>Senticaudata</taxon>
        <taxon>Talitrida</taxon>
        <taxon>Talitroidea</taxon>
        <taxon>Hyalellidae</taxon>
        <taxon>Hyalella</taxon>
    </lineage>
</organism>
<dbReference type="RefSeq" id="XP_018007907.1">
    <property type="nucleotide sequence ID" value="XM_018152418.1"/>
</dbReference>
<name>A0A8B7N233_HYAAZ</name>
<evidence type="ECO:0000313" key="3">
    <source>
        <dbReference type="RefSeq" id="XP_018007907.1"/>
    </source>
</evidence>
<gene>
    <name evidence="3" type="primary">LOC108665641</name>
</gene>
<dbReference type="AlphaFoldDB" id="A0A8B7N233"/>
<dbReference type="GeneID" id="108665641"/>
<keyword evidence="1" id="KW-0732">Signal</keyword>
<evidence type="ECO:0000313" key="2">
    <source>
        <dbReference type="Proteomes" id="UP000694843"/>
    </source>
</evidence>
<reference evidence="3" key="1">
    <citation type="submission" date="2025-08" db="UniProtKB">
        <authorList>
            <consortium name="RefSeq"/>
        </authorList>
    </citation>
    <scope>IDENTIFICATION</scope>
    <source>
        <tissue evidence="3">Whole organism</tissue>
    </source>
</reference>
<protein>
    <submittedName>
        <fullName evidence="3">Uncharacterized protein LOC108665641</fullName>
    </submittedName>
</protein>